<evidence type="ECO:0000313" key="9">
    <source>
        <dbReference type="EMBL" id="GLQ06491.1"/>
    </source>
</evidence>
<keyword evidence="7" id="KW-1133">Transmembrane helix</keyword>
<evidence type="ECO:0000256" key="6">
    <source>
        <dbReference type="SAM" id="Coils"/>
    </source>
</evidence>
<sequence>MDRAPMIFASIRLVLFVGIFIYVAFIQSHISRKEQGMRFFIGGFLLLAFGGALDIFYNELVKTGIIPIPNAAVPFQIAINFGGYILGVAFIVIGIYRWSLSVAVLQSTLQEVRELKDELIAQNASLQEKSRDLEIRTVDYLQQREAAIASEKSKTNFLRNTSHELRTPLNAIIGLSEILKSGQAKDARQAEEFAGMILTSGRTLLKTIDTILEIARIRADDYAPSLKQQSLEDALEQSLSVARPKAQTKNIGITCTPPPEQAPTAIFDATATSHVLIRLLDNAVTYSPANSEITIESGFTGQGSNRQVKVSIKDQGPGIDPDFLDSIFELFSRAERWQNRGATADDGSGTGLGLALCYRMTEVQNGRLDIQSDGTNGTQCNLYLPAPETGETDSALALP</sequence>
<evidence type="ECO:0000256" key="4">
    <source>
        <dbReference type="ARBA" id="ARBA00022679"/>
    </source>
</evidence>
<dbReference type="EMBL" id="BSNF01000006">
    <property type="protein sequence ID" value="GLQ06491.1"/>
    <property type="molecule type" value="Genomic_DNA"/>
</dbReference>
<comment type="catalytic activity">
    <reaction evidence="1">
        <text>ATP + protein L-histidine = ADP + protein N-phospho-L-histidine.</text>
        <dbReference type="EC" id="2.7.13.3"/>
    </reaction>
</comment>
<feature type="coiled-coil region" evidence="6">
    <location>
        <begin position="102"/>
        <end position="136"/>
    </location>
</feature>
<dbReference type="InterPro" id="IPR005467">
    <property type="entry name" value="His_kinase_dom"/>
</dbReference>
<name>A0ABQ5U7Q0_9PROT</name>
<dbReference type="PRINTS" id="PR00344">
    <property type="entry name" value="BCTRLSENSOR"/>
</dbReference>
<dbReference type="Pfam" id="PF00512">
    <property type="entry name" value="HisKA"/>
    <property type="match status" value="1"/>
</dbReference>
<dbReference type="Gene3D" id="3.30.565.10">
    <property type="entry name" value="Histidine kinase-like ATPase, C-terminal domain"/>
    <property type="match status" value="1"/>
</dbReference>
<dbReference type="InterPro" id="IPR003661">
    <property type="entry name" value="HisK_dim/P_dom"/>
</dbReference>
<dbReference type="PANTHER" id="PTHR43047:SF72">
    <property type="entry name" value="OSMOSENSING HISTIDINE PROTEIN KINASE SLN1"/>
    <property type="match status" value="1"/>
</dbReference>
<dbReference type="PANTHER" id="PTHR43047">
    <property type="entry name" value="TWO-COMPONENT HISTIDINE PROTEIN KINASE"/>
    <property type="match status" value="1"/>
</dbReference>
<dbReference type="InterPro" id="IPR003594">
    <property type="entry name" value="HATPase_dom"/>
</dbReference>
<evidence type="ECO:0000256" key="2">
    <source>
        <dbReference type="ARBA" id="ARBA00012438"/>
    </source>
</evidence>
<dbReference type="SMART" id="SM00387">
    <property type="entry name" value="HATPase_c"/>
    <property type="match status" value="1"/>
</dbReference>
<dbReference type="InterPro" id="IPR036890">
    <property type="entry name" value="HATPase_C_sf"/>
</dbReference>
<protein>
    <recommendedName>
        <fullName evidence="2">histidine kinase</fullName>
        <ecNumber evidence="2">2.7.13.3</ecNumber>
    </recommendedName>
</protein>
<evidence type="ECO:0000256" key="7">
    <source>
        <dbReference type="SAM" id="Phobius"/>
    </source>
</evidence>
<keyword evidence="10" id="KW-1185">Reference proteome</keyword>
<evidence type="ECO:0000259" key="8">
    <source>
        <dbReference type="PROSITE" id="PS50109"/>
    </source>
</evidence>
<dbReference type="Gene3D" id="1.10.287.130">
    <property type="match status" value="1"/>
</dbReference>
<reference evidence="9" key="1">
    <citation type="journal article" date="2014" name="Int. J. Syst. Evol. Microbiol.">
        <title>Complete genome of a new Firmicutes species belonging to the dominant human colonic microbiota ('Ruminococcus bicirculans') reveals two chromosomes and a selective capacity to utilize plant glucans.</title>
        <authorList>
            <consortium name="NISC Comparative Sequencing Program"/>
            <person name="Wegmann U."/>
            <person name="Louis P."/>
            <person name="Goesmann A."/>
            <person name="Henrissat B."/>
            <person name="Duncan S.H."/>
            <person name="Flint H.J."/>
        </authorList>
    </citation>
    <scope>NUCLEOTIDE SEQUENCE</scope>
    <source>
        <strain evidence="9">NBRC 103408</strain>
    </source>
</reference>
<keyword evidence="4" id="KW-0808">Transferase</keyword>
<dbReference type="InterPro" id="IPR004358">
    <property type="entry name" value="Sig_transdc_His_kin-like_C"/>
</dbReference>
<feature type="domain" description="Histidine kinase" evidence="8">
    <location>
        <begin position="160"/>
        <end position="388"/>
    </location>
</feature>
<evidence type="ECO:0000256" key="5">
    <source>
        <dbReference type="ARBA" id="ARBA00022777"/>
    </source>
</evidence>
<keyword evidence="7" id="KW-0472">Membrane</keyword>
<dbReference type="PROSITE" id="PS50109">
    <property type="entry name" value="HIS_KIN"/>
    <property type="match status" value="1"/>
</dbReference>
<evidence type="ECO:0000313" key="10">
    <source>
        <dbReference type="Proteomes" id="UP001161409"/>
    </source>
</evidence>
<dbReference type="CDD" id="cd00082">
    <property type="entry name" value="HisKA"/>
    <property type="match status" value="1"/>
</dbReference>
<feature type="transmembrane region" description="Helical" evidence="7">
    <location>
        <begin position="37"/>
        <end position="57"/>
    </location>
</feature>
<dbReference type="Proteomes" id="UP001161409">
    <property type="component" value="Unassembled WGS sequence"/>
</dbReference>
<keyword evidence="3" id="KW-0597">Phosphoprotein</keyword>
<proteinExistence type="predicted"/>
<dbReference type="InterPro" id="IPR036097">
    <property type="entry name" value="HisK_dim/P_sf"/>
</dbReference>
<keyword evidence="5" id="KW-0418">Kinase</keyword>
<feature type="transmembrane region" description="Helical" evidence="7">
    <location>
        <begin position="77"/>
        <end position="96"/>
    </location>
</feature>
<comment type="caution">
    <text evidence="9">The sequence shown here is derived from an EMBL/GenBank/DDBJ whole genome shotgun (WGS) entry which is preliminary data.</text>
</comment>
<dbReference type="SMART" id="SM00388">
    <property type="entry name" value="HisKA"/>
    <property type="match status" value="1"/>
</dbReference>
<dbReference type="EC" id="2.7.13.3" evidence="2"/>
<keyword evidence="6" id="KW-0175">Coiled coil</keyword>
<gene>
    <name evidence="9" type="ORF">GCM10007924_17120</name>
</gene>
<dbReference type="SUPFAM" id="SSF55874">
    <property type="entry name" value="ATPase domain of HSP90 chaperone/DNA topoisomerase II/histidine kinase"/>
    <property type="match status" value="1"/>
</dbReference>
<keyword evidence="7" id="KW-0812">Transmembrane</keyword>
<evidence type="ECO:0000256" key="1">
    <source>
        <dbReference type="ARBA" id="ARBA00000085"/>
    </source>
</evidence>
<accession>A0ABQ5U7Q0</accession>
<dbReference type="SUPFAM" id="SSF47384">
    <property type="entry name" value="Homodimeric domain of signal transducing histidine kinase"/>
    <property type="match status" value="1"/>
</dbReference>
<evidence type="ECO:0000256" key="3">
    <source>
        <dbReference type="ARBA" id="ARBA00022553"/>
    </source>
</evidence>
<dbReference type="Pfam" id="PF02518">
    <property type="entry name" value="HATPase_c"/>
    <property type="match status" value="1"/>
</dbReference>
<dbReference type="CDD" id="cd00075">
    <property type="entry name" value="HATPase"/>
    <property type="match status" value="1"/>
</dbReference>
<feature type="transmembrane region" description="Helical" evidence="7">
    <location>
        <begin position="6"/>
        <end position="25"/>
    </location>
</feature>
<reference evidence="9" key="2">
    <citation type="submission" date="2023-01" db="EMBL/GenBank/DDBJ databases">
        <title>Draft genome sequence of Sneathiella chinensis strain NBRC 103408.</title>
        <authorList>
            <person name="Sun Q."/>
            <person name="Mori K."/>
        </authorList>
    </citation>
    <scope>NUCLEOTIDE SEQUENCE</scope>
    <source>
        <strain evidence="9">NBRC 103408</strain>
    </source>
</reference>
<organism evidence="9 10">
    <name type="scientific">Sneathiella chinensis</name>
    <dbReference type="NCBI Taxonomy" id="349750"/>
    <lineage>
        <taxon>Bacteria</taxon>
        <taxon>Pseudomonadati</taxon>
        <taxon>Pseudomonadota</taxon>
        <taxon>Alphaproteobacteria</taxon>
        <taxon>Sneathiellales</taxon>
        <taxon>Sneathiellaceae</taxon>
        <taxon>Sneathiella</taxon>
    </lineage>
</organism>